<feature type="transmembrane region" description="Helical" evidence="1">
    <location>
        <begin position="100"/>
        <end position="119"/>
    </location>
</feature>
<feature type="transmembrane region" description="Helical" evidence="1">
    <location>
        <begin position="9"/>
        <end position="34"/>
    </location>
</feature>
<feature type="transmembrane region" description="Helical" evidence="1">
    <location>
        <begin position="267"/>
        <end position="287"/>
    </location>
</feature>
<protein>
    <recommendedName>
        <fullName evidence="3">Major facilitator superfamily (MFS) profile domain-containing protein</fullName>
    </recommendedName>
</protein>
<evidence type="ECO:0000313" key="2">
    <source>
        <dbReference type="EMBL" id="SVA56562.1"/>
    </source>
</evidence>
<feature type="transmembrane region" description="Helical" evidence="1">
    <location>
        <begin position="74"/>
        <end position="94"/>
    </location>
</feature>
<keyword evidence="1" id="KW-0812">Transmembrane</keyword>
<keyword evidence="1" id="KW-1133">Transmembrane helix</keyword>
<dbReference type="SUPFAM" id="SSF103473">
    <property type="entry name" value="MFS general substrate transporter"/>
    <property type="match status" value="1"/>
</dbReference>
<sequence>MQFENFSRFFIFSIVGCLTMPGILFGPAMVGILVDHGSFSEEYAGWVMAYGSFGSAISLLVISGFIHRINLKQLAYVSLSLAVILDIYCSYIVAPDFYFLIIRFILGVMTTIANIMVYTSIASLKNYERGYGLFVLMQYSLSGIGLYYLILYADFLGAQGLYLFLATLNFIALLMIRSFPDLKSEPSSNRDSISELKLLFTGVAFLAIVGFGIHEMSGAAQFTYIERIGVAISIEDQSLSNIMLVASLLGIPGSMVCIILGRKFGLLPPFLFGIFCCLLGMGLLLYTKTTLTYALRMCLIGFGWSIVLPYIQSHLASIDKKGSALAAGNSLATLGGAAGAALGASLIGQNGNYNGLLQVSMLIYVFAIILIIISIKIRNSTNAQFKK</sequence>
<feature type="transmembrane region" description="Helical" evidence="1">
    <location>
        <begin position="242"/>
        <end position="260"/>
    </location>
</feature>
<dbReference type="InterPro" id="IPR036259">
    <property type="entry name" value="MFS_trans_sf"/>
</dbReference>
<keyword evidence="1" id="KW-0472">Membrane</keyword>
<feature type="transmembrane region" description="Helical" evidence="1">
    <location>
        <begin position="131"/>
        <end position="150"/>
    </location>
</feature>
<dbReference type="EMBL" id="UINC01013035">
    <property type="protein sequence ID" value="SVA56562.1"/>
    <property type="molecule type" value="Genomic_DNA"/>
</dbReference>
<evidence type="ECO:0000256" key="1">
    <source>
        <dbReference type="SAM" id="Phobius"/>
    </source>
</evidence>
<feature type="transmembrane region" description="Helical" evidence="1">
    <location>
        <begin position="293"/>
        <end position="311"/>
    </location>
</feature>
<gene>
    <name evidence="2" type="ORF">METZ01_LOCUS109416</name>
</gene>
<evidence type="ECO:0008006" key="3">
    <source>
        <dbReference type="Google" id="ProtNLM"/>
    </source>
</evidence>
<accession>A0A381WW61</accession>
<organism evidence="2">
    <name type="scientific">marine metagenome</name>
    <dbReference type="NCBI Taxonomy" id="408172"/>
    <lineage>
        <taxon>unclassified sequences</taxon>
        <taxon>metagenomes</taxon>
        <taxon>ecological metagenomes</taxon>
    </lineage>
</organism>
<feature type="transmembrane region" description="Helical" evidence="1">
    <location>
        <begin position="156"/>
        <end position="176"/>
    </location>
</feature>
<reference evidence="2" key="1">
    <citation type="submission" date="2018-05" db="EMBL/GenBank/DDBJ databases">
        <authorList>
            <person name="Lanie J.A."/>
            <person name="Ng W.-L."/>
            <person name="Kazmierczak K.M."/>
            <person name="Andrzejewski T.M."/>
            <person name="Davidsen T.M."/>
            <person name="Wayne K.J."/>
            <person name="Tettelin H."/>
            <person name="Glass J.I."/>
            <person name="Rusch D."/>
            <person name="Podicherti R."/>
            <person name="Tsui H.-C.T."/>
            <person name="Winkler M.E."/>
        </authorList>
    </citation>
    <scope>NUCLEOTIDE SEQUENCE</scope>
</reference>
<feature type="transmembrane region" description="Helical" evidence="1">
    <location>
        <begin position="359"/>
        <end position="377"/>
    </location>
</feature>
<dbReference type="GO" id="GO:0022857">
    <property type="term" value="F:transmembrane transporter activity"/>
    <property type="evidence" value="ECO:0007669"/>
    <property type="project" value="InterPro"/>
</dbReference>
<proteinExistence type="predicted"/>
<feature type="transmembrane region" description="Helical" evidence="1">
    <location>
        <begin position="196"/>
        <end position="214"/>
    </location>
</feature>
<name>A0A381WW61_9ZZZZ</name>
<dbReference type="AlphaFoldDB" id="A0A381WW61"/>
<feature type="transmembrane region" description="Helical" evidence="1">
    <location>
        <begin position="46"/>
        <end position="67"/>
    </location>
</feature>
<dbReference type="Pfam" id="PF07690">
    <property type="entry name" value="MFS_1"/>
    <property type="match status" value="1"/>
</dbReference>
<dbReference type="InterPro" id="IPR011701">
    <property type="entry name" value="MFS"/>
</dbReference>
<dbReference type="Gene3D" id="1.20.1250.20">
    <property type="entry name" value="MFS general substrate transporter like domains"/>
    <property type="match status" value="1"/>
</dbReference>
<feature type="transmembrane region" description="Helical" evidence="1">
    <location>
        <begin position="323"/>
        <end position="347"/>
    </location>
</feature>